<evidence type="ECO:0000256" key="1">
    <source>
        <dbReference type="ARBA" id="ARBA00010884"/>
    </source>
</evidence>
<accession>A0AAD9TZX6</accession>
<feature type="transmembrane region" description="Helical" evidence="3">
    <location>
        <begin position="1622"/>
        <end position="1644"/>
    </location>
</feature>
<feature type="compositionally biased region" description="Basic and acidic residues" evidence="2">
    <location>
        <begin position="718"/>
        <end position="737"/>
    </location>
</feature>
<dbReference type="Pfam" id="PF24930">
    <property type="entry name" value="DUF7750"/>
    <property type="match status" value="1"/>
</dbReference>
<feature type="transmembrane region" description="Helical" evidence="3">
    <location>
        <begin position="1578"/>
        <end position="1602"/>
    </location>
</feature>
<feature type="transmembrane region" description="Helical" evidence="3">
    <location>
        <begin position="1739"/>
        <end position="1760"/>
    </location>
</feature>
<feature type="compositionally biased region" description="Basic and acidic residues" evidence="2">
    <location>
        <begin position="765"/>
        <end position="789"/>
    </location>
</feature>
<proteinExistence type="inferred from homology"/>
<dbReference type="InterPro" id="IPR003675">
    <property type="entry name" value="Rce1/LyrA-like_dom"/>
</dbReference>
<feature type="transmembrane region" description="Helical" evidence="3">
    <location>
        <begin position="1700"/>
        <end position="1719"/>
    </location>
</feature>
<evidence type="ECO:0000256" key="3">
    <source>
        <dbReference type="SAM" id="Phobius"/>
    </source>
</evidence>
<feature type="transmembrane region" description="Helical" evidence="3">
    <location>
        <begin position="1493"/>
        <end position="1515"/>
    </location>
</feature>
<comment type="caution">
    <text evidence="6">The sequence shown here is derived from an EMBL/GenBank/DDBJ whole genome shotgun (WGS) entry which is preliminary data.</text>
</comment>
<dbReference type="InterPro" id="IPR029058">
    <property type="entry name" value="AB_hydrolase_fold"/>
</dbReference>
<dbReference type="GO" id="GO:0080120">
    <property type="term" value="P:CAAX-box protein maturation"/>
    <property type="evidence" value="ECO:0007669"/>
    <property type="project" value="UniProtKB-ARBA"/>
</dbReference>
<feature type="compositionally biased region" description="Basic and acidic residues" evidence="2">
    <location>
        <begin position="800"/>
        <end position="813"/>
    </location>
</feature>
<keyword evidence="3" id="KW-0812">Transmembrane</keyword>
<name>A0AAD9TZX6_9ROSI</name>
<gene>
    <name evidence="6" type="ORF">Ddye_020298</name>
</gene>
<evidence type="ECO:0000313" key="6">
    <source>
        <dbReference type="EMBL" id="KAK2645103.1"/>
    </source>
</evidence>
<feature type="domain" description="CAAX prenyl protease 2/Lysostaphin resistance protein A-like" evidence="4">
    <location>
        <begin position="1628"/>
        <end position="1710"/>
    </location>
</feature>
<evidence type="ECO:0000259" key="4">
    <source>
        <dbReference type="Pfam" id="PF02517"/>
    </source>
</evidence>
<dbReference type="GO" id="GO:0047372">
    <property type="term" value="F:monoacylglycerol lipase activity"/>
    <property type="evidence" value="ECO:0007669"/>
    <property type="project" value="TreeGrafter"/>
</dbReference>
<dbReference type="Proteomes" id="UP001280121">
    <property type="component" value="Unassembled WGS sequence"/>
</dbReference>
<evidence type="ECO:0000313" key="7">
    <source>
        <dbReference type="Proteomes" id="UP001280121"/>
    </source>
</evidence>
<dbReference type="InterPro" id="IPR050960">
    <property type="entry name" value="AB_hydrolase_4_sf"/>
</dbReference>
<dbReference type="GO" id="GO:0034338">
    <property type="term" value="F:short-chain carboxylesterase activity"/>
    <property type="evidence" value="ECO:0007669"/>
    <property type="project" value="TreeGrafter"/>
</dbReference>
<sequence length="1771" mass="194934">MNLSSANHSNNLRLKPLHTTTLFISSKTSIHLRQFTAYRKRRRFKRLTVKSDLSYSFENIFNNLLSQFPSANSIDLLAPALGLFSGVALYFSQLNSSDKFSRTSSSCFGNWILFTSPTPFNRSVVLRCPSISFKESELLENVNEKLVKEDRHFVRLNSGRIQVNSSRGDESETNLEYQRRCIGTEDGGVISLDWPANLDLEEEHGLDTTLLLVPGTSGGSMEKNIRLFVCEALRHGLFPVVMNPRGCGGSPLTSARLFTAADSDDISTAIQFINKARRWTTLMGVGWGYGANMLTKYLAEVGERTPLTAATCIDNPFDLEEATRSSPHNIALDQKLANGLIDILRSNKELFQGRAKGFDVEKALLSKSVRDFEKAISMVSYGFEAIEDFYSMSSTQAVVGNVKIPVLFIQNVDGTVPPFSIPRSLIAENPFTSLLWCSCSPITVIESVRAAEFWCQHLTIEWLTAVELGLLKGRHPLLKDIDVTINPSKGMEGRATDKGIEVKKLLDLIKANTLNGRTIDPVKDMIENSNAAALILLKSRQEPQRNLELGNKGLQEVVNGALQKTSPVDAELVNEEEPGQADSERGQVLQTAQVVMNMLDVTKPGILNEEEKKKVLAAVGQGESFMNALQDAVPEDVREKLTAAVSVIVHTEGTNLKFDKILGIGNNNVTQLKSKIQEKVGGLSHTGSGHKDSYPEDQMKRVDDLTDGTDNNPPGTDKPADRLEPELHASENLERSVDASQVESVSSHQGDISSSGKKGSTEFGNSHENDLSSKEKSNSCSEISEKESETGDMPNFTSQPDKEEAIVDEHSVDQDEGASQLETKAENSNPKIEEKTVDSSDQNKKTPANVAEDTVLPHGSSSEAQPMEREGNDNQMRENKNLQPALDQDKSTTPDCSPPSFGVSQALDALTGMDDSTQMAVNSVFGVIENMISQFEEGKDDENDVKDRSKVEDEKIESVFGEQHDGNDYTYEKEEENVNELSVQSHTICDPPTYLDNSTQSQHDSRTESPEEEPIRSPIIFDGNVTNLSHGSNTAKSIDSEKKKELIGSKHIVDYSDLKYINKFPLCVPVNIPNTKPLDVDTTTALLLDYIPEEGQWKLLEQPGNVGDPIGNVTTYEDADREVQFHSFAKVNDADKVIEPLYVILDTDQHQEPVGEFEMKDNTNENVETDEVTSKELMHFVKNIIMDSLKVEVDRRLGPSNRKKMKSDLARDVEEVANSVALAVRHNGEHSWCLDGKYYSIDPTSEKTGTIHGEITIRAISSAVLGTSYLRRVLPVGVIVGSSLAALRKYFTVCTGHDTGQKEPLVFDQTKKYVGRKHDEAKIAEISRMPVEKKTSLNGSTKKEGIGAELKSLNNDSVMVGAITVALGASALLVKQQDSYKGKEAAENSSKPFKEKENHQKEHNKLEEAMSGVTSLAEKAMSVASPVVPTKEGGEVDEERLVAMLADLGQKGGMLKLVGKIALLWGGIRGAMSLTDKLISFLHIAELPLFQRILGFVGMVLVLWSPVAVPLLPSLVQSWTTNYPSRFAEVVCVVGLYTAVMILVMIWGRRIRGYKNPLQQYGLDVTSPSKVQNFLKGLAGGVMLVLLIQSVNALLGFASFSWPSRLPSSINALTWLKVYVKMLFLACRGILTATAVVLVEELLFRSWLPQEIAVDLGYHRGIIISGLAFALFQRSPQAIPGLWLLSLALAGARQRCQGSLFPPIGLHAGIMASSFVLKAGRFLTYNPSFPLWVTGTHPFQPFTGVVGLALSLLLAIILYPRRPLVNKKFRK</sequence>
<dbReference type="Gene3D" id="3.40.50.1820">
    <property type="entry name" value="alpha/beta hydrolase"/>
    <property type="match status" value="1"/>
</dbReference>
<dbReference type="SUPFAM" id="SSF53474">
    <property type="entry name" value="alpha/beta-Hydrolases"/>
    <property type="match status" value="1"/>
</dbReference>
<organism evidence="6 7">
    <name type="scientific">Dipteronia dyeriana</name>
    <dbReference type="NCBI Taxonomy" id="168575"/>
    <lineage>
        <taxon>Eukaryota</taxon>
        <taxon>Viridiplantae</taxon>
        <taxon>Streptophyta</taxon>
        <taxon>Embryophyta</taxon>
        <taxon>Tracheophyta</taxon>
        <taxon>Spermatophyta</taxon>
        <taxon>Magnoliopsida</taxon>
        <taxon>eudicotyledons</taxon>
        <taxon>Gunneridae</taxon>
        <taxon>Pentapetalae</taxon>
        <taxon>rosids</taxon>
        <taxon>malvids</taxon>
        <taxon>Sapindales</taxon>
        <taxon>Sapindaceae</taxon>
        <taxon>Hippocastanoideae</taxon>
        <taxon>Acereae</taxon>
        <taxon>Dipteronia</taxon>
    </lineage>
</organism>
<feature type="transmembrane region" description="Helical" evidence="3">
    <location>
        <begin position="1357"/>
        <end position="1374"/>
    </location>
</feature>
<keyword evidence="3" id="KW-0472">Membrane</keyword>
<reference evidence="6" key="1">
    <citation type="journal article" date="2023" name="Plant J.">
        <title>Genome sequences and population genomics provide insights into the demographic history, inbreeding, and mutation load of two 'living fossil' tree species of Dipteronia.</title>
        <authorList>
            <person name="Feng Y."/>
            <person name="Comes H.P."/>
            <person name="Chen J."/>
            <person name="Zhu S."/>
            <person name="Lu R."/>
            <person name="Zhang X."/>
            <person name="Li P."/>
            <person name="Qiu J."/>
            <person name="Olsen K.M."/>
            <person name="Qiu Y."/>
        </authorList>
    </citation>
    <scope>NUCLEOTIDE SEQUENCE</scope>
    <source>
        <strain evidence="6">KIB01</strain>
    </source>
</reference>
<feature type="transmembrane region" description="Helical" evidence="3">
    <location>
        <begin position="1527"/>
        <end position="1548"/>
    </location>
</feature>
<feature type="region of interest" description="Disordered" evidence="2">
    <location>
        <begin position="1383"/>
        <end position="1403"/>
    </location>
</feature>
<evidence type="ECO:0000256" key="2">
    <source>
        <dbReference type="SAM" id="MobiDB-lite"/>
    </source>
</evidence>
<keyword evidence="7" id="KW-1185">Reference proteome</keyword>
<dbReference type="Pfam" id="PF02517">
    <property type="entry name" value="Rce1-like"/>
    <property type="match status" value="1"/>
</dbReference>
<feature type="region of interest" description="Disordered" evidence="2">
    <location>
        <begin position="701"/>
        <end position="903"/>
    </location>
</feature>
<dbReference type="PANTHER" id="PTHR10794">
    <property type="entry name" value="ABHYDROLASE DOMAIN-CONTAINING PROTEIN"/>
    <property type="match status" value="1"/>
</dbReference>
<feature type="domain" description="DUF7750" evidence="5">
    <location>
        <begin position="586"/>
        <end position="650"/>
    </location>
</feature>
<feature type="compositionally biased region" description="Basic and acidic residues" evidence="2">
    <location>
        <begin position="866"/>
        <end position="880"/>
    </location>
</feature>
<feature type="region of interest" description="Disordered" evidence="2">
    <location>
        <begin position="981"/>
        <end position="1015"/>
    </location>
</feature>
<dbReference type="InterPro" id="IPR056652">
    <property type="entry name" value="DUF7750"/>
</dbReference>
<feature type="compositionally biased region" description="Polar residues" evidence="2">
    <location>
        <begin position="738"/>
        <end position="764"/>
    </location>
</feature>
<protein>
    <recommendedName>
        <fullName evidence="8">CAAX amino terminal protease</fullName>
    </recommendedName>
</protein>
<dbReference type="PANTHER" id="PTHR10794:SF92">
    <property type="entry name" value="EMBRYOGENESIS-ASSOCIATED PROTEIN EMB8"/>
    <property type="match status" value="1"/>
</dbReference>
<feature type="compositionally biased region" description="Polar residues" evidence="2">
    <location>
        <begin position="820"/>
        <end position="830"/>
    </location>
</feature>
<feature type="compositionally biased region" description="Basic and acidic residues" evidence="2">
    <location>
        <begin position="1003"/>
        <end position="1015"/>
    </location>
</feature>
<feature type="compositionally biased region" description="Basic and acidic residues" evidence="2">
    <location>
        <begin position="831"/>
        <end position="844"/>
    </location>
</feature>
<dbReference type="GO" id="GO:0004175">
    <property type="term" value="F:endopeptidase activity"/>
    <property type="evidence" value="ECO:0007669"/>
    <property type="project" value="UniProtKB-ARBA"/>
</dbReference>
<dbReference type="EMBL" id="JANJYI010000006">
    <property type="protein sequence ID" value="KAK2645103.1"/>
    <property type="molecule type" value="Genomic_DNA"/>
</dbReference>
<evidence type="ECO:0000259" key="5">
    <source>
        <dbReference type="Pfam" id="PF24930"/>
    </source>
</evidence>
<comment type="similarity">
    <text evidence="1">Belongs to the AB hydrolase superfamily. AB hydrolase 4 family.</text>
</comment>
<keyword evidence="3" id="KW-1133">Transmembrane helix</keyword>
<evidence type="ECO:0008006" key="8">
    <source>
        <dbReference type="Google" id="ProtNLM"/>
    </source>
</evidence>